<dbReference type="InterPro" id="IPR000883">
    <property type="entry name" value="Cyt_C_Oxase_1"/>
</dbReference>
<sequence>MTTTNYDQRILKTKDPYPKGPNDWRRFFSFNTDAKVIGIQYIVTALFFLLLGGLLGMLVRGELITPPSDLFDPTVYNGLYTMHGTVMLFLFLFPMLSGLTNILVPPMIGAPDMAFPKLNALAFWLVPVFSIILLLSFFVPGGPASSGWWSYPP</sequence>
<dbReference type="AlphaFoldDB" id="A0A383ESP1"/>
<feature type="non-terminal residue" evidence="3">
    <location>
        <position position="153"/>
    </location>
</feature>
<keyword evidence="1" id="KW-0812">Transmembrane</keyword>
<dbReference type="GO" id="GO:0004129">
    <property type="term" value="F:cytochrome-c oxidase activity"/>
    <property type="evidence" value="ECO:0007669"/>
    <property type="project" value="InterPro"/>
</dbReference>
<dbReference type="PANTHER" id="PTHR10422">
    <property type="entry name" value="CYTOCHROME C OXIDASE SUBUNIT 1"/>
    <property type="match status" value="1"/>
</dbReference>
<dbReference type="GO" id="GO:0016020">
    <property type="term" value="C:membrane"/>
    <property type="evidence" value="ECO:0007669"/>
    <property type="project" value="InterPro"/>
</dbReference>
<evidence type="ECO:0000259" key="2">
    <source>
        <dbReference type="PROSITE" id="PS50855"/>
    </source>
</evidence>
<accession>A0A383ESP1</accession>
<dbReference type="GO" id="GO:0015990">
    <property type="term" value="P:electron transport coupled proton transport"/>
    <property type="evidence" value="ECO:0007669"/>
    <property type="project" value="TreeGrafter"/>
</dbReference>
<dbReference type="Gene3D" id="1.20.210.10">
    <property type="entry name" value="Cytochrome c oxidase-like, subunit I domain"/>
    <property type="match status" value="1"/>
</dbReference>
<dbReference type="GO" id="GO:0009060">
    <property type="term" value="P:aerobic respiration"/>
    <property type="evidence" value="ECO:0007669"/>
    <property type="project" value="InterPro"/>
</dbReference>
<feature type="transmembrane region" description="Helical" evidence="1">
    <location>
        <begin position="120"/>
        <end position="139"/>
    </location>
</feature>
<evidence type="ECO:0000313" key="3">
    <source>
        <dbReference type="EMBL" id="SVE59330.1"/>
    </source>
</evidence>
<dbReference type="GO" id="GO:0022904">
    <property type="term" value="P:respiratory electron transport chain"/>
    <property type="evidence" value="ECO:0007669"/>
    <property type="project" value="TreeGrafter"/>
</dbReference>
<keyword evidence="1" id="KW-0472">Membrane</keyword>
<organism evidence="3">
    <name type="scientific">marine metagenome</name>
    <dbReference type="NCBI Taxonomy" id="408172"/>
    <lineage>
        <taxon>unclassified sequences</taxon>
        <taxon>metagenomes</taxon>
        <taxon>ecological metagenomes</taxon>
    </lineage>
</organism>
<dbReference type="InterPro" id="IPR023616">
    <property type="entry name" value="Cyt_c_oxase-like_su1_dom"/>
</dbReference>
<gene>
    <name evidence="3" type="ORF">METZ01_LOCUS512184</name>
</gene>
<feature type="transmembrane region" description="Helical" evidence="1">
    <location>
        <begin position="79"/>
        <end position="99"/>
    </location>
</feature>
<keyword evidence="1" id="KW-1133">Transmembrane helix</keyword>
<proteinExistence type="predicted"/>
<evidence type="ECO:0000256" key="1">
    <source>
        <dbReference type="SAM" id="Phobius"/>
    </source>
</evidence>
<dbReference type="SUPFAM" id="SSF81442">
    <property type="entry name" value="Cytochrome c oxidase subunit I-like"/>
    <property type="match status" value="1"/>
</dbReference>
<name>A0A383ESP1_9ZZZZ</name>
<dbReference type="PROSITE" id="PS50855">
    <property type="entry name" value="COX1"/>
    <property type="match status" value="1"/>
</dbReference>
<dbReference type="EMBL" id="UINC01228139">
    <property type="protein sequence ID" value="SVE59330.1"/>
    <property type="molecule type" value="Genomic_DNA"/>
</dbReference>
<protein>
    <recommendedName>
        <fullName evidence="2">Cytochrome oxidase subunit I profile domain-containing protein</fullName>
    </recommendedName>
</protein>
<reference evidence="3" key="1">
    <citation type="submission" date="2018-05" db="EMBL/GenBank/DDBJ databases">
        <authorList>
            <person name="Lanie J.A."/>
            <person name="Ng W.-L."/>
            <person name="Kazmierczak K.M."/>
            <person name="Andrzejewski T.M."/>
            <person name="Davidsen T.M."/>
            <person name="Wayne K.J."/>
            <person name="Tettelin H."/>
            <person name="Glass J.I."/>
            <person name="Rusch D."/>
            <person name="Podicherti R."/>
            <person name="Tsui H.-C.T."/>
            <person name="Winkler M.E."/>
        </authorList>
    </citation>
    <scope>NUCLEOTIDE SEQUENCE</scope>
</reference>
<dbReference type="GO" id="GO:0020037">
    <property type="term" value="F:heme binding"/>
    <property type="evidence" value="ECO:0007669"/>
    <property type="project" value="InterPro"/>
</dbReference>
<dbReference type="Pfam" id="PF00115">
    <property type="entry name" value="COX1"/>
    <property type="match status" value="1"/>
</dbReference>
<dbReference type="PANTHER" id="PTHR10422:SF18">
    <property type="entry name" value="CYTOCHROME C OXIDASE SUBUNIT 1"/>
    <property type="match status" value="1"/>
</dbReference>
<dbReference type="PRINTS" id="PR01165">
    <property type="entry name" value="CYCOXIDASEI"/>
</dbReference>
<dbReference type="InterPro" id="IPR036927">
    <property type="entry name" value="Cyt_c_oxase-like_su1_sf"/>
</dbReference>
<feature type="domain" description="Cytochrome oxidase subunit I profile" evidence="2">
    <location>
        <begin position="24"/>
        <end position="153"/>
    </location>
</feature>
<feature type="transmembrane region" description="Helical" evidence="1">
    <location>
        <begin position="36"/>
        <end position="59"/>
    </location>
</feature>